<dbReference type="PROSITE" id="PS51257">
    <property type="entry name" value="PROKAR_LIPOPROTEIN"/>
    <property type="match status" value="1"/>
</dbReference>
<evidence type="ECO:0000256" key="5">
    <source>
        <dbReference type="SAM" id="SignalP"/>
    </source>
</evidence>
<keyword evidence="4" id="KW-0281">Fimbrium</keyword>
<evidence type="ECO:0000313" key="7">
    <source>
        <dbReference type="EMBL" id="MCO5782087.1"/>
    </source>
</evidence>
<evidence type="ECO:0000256" key="1">
    <source>
        <dbReference type="ARBA" id="ARBA00004561"/>
    </source>
</evidence>
<comment type="caution">
    <text evidence="7">The sequence shown here is derived from an EMBL/GenBank/DDBJ whole genome shotgun (WGS) entry which is preliminary data.</text>
</comment>
<evidence type="ECO:0000259" key="6">
    <source>
        <dbReference type="Pfam" id="PF00419"/>
    </source>
</evidence>
<name>A0ABT1B877_9ENTR</name>
<dbReference type="InterPro" id="IPR036937">
    <property type="entry name" value="Adhesion_dom_fimbrial_sf"/>
</dbReference>
<comment type="subcellular location">
    <subcellularLocation>
        <location evidence="1">Fimbrium</location>
    </subcellularLocation>
</comment>
<feature type="chain" id="PRO_5046191408" evidence="5">
    <location>
        <begin position="28"/>
        <end position="338"/>
    </location>
</feature>
<dbReference type="Gene3D" id="2.60.40.3310">
    <property type="match status" value="1"/>
</dbReference>
<keyword evidence="8" id="KW-1185">Reference proteome</keyword>
<dbReference type="InterPro" id="IPR000259">
    <property type="entry name" value="Adhesion_dom_fimbrial"/>
</dbReference>
<evidence type="ECO:0000256" key="2">
    <source>
        <dbReference type="ARBA" id="ARBA00006671"/>
    </source>
</evidence>
<dbReference type="InterPro" id="IPR050263">
    <property type="entry name" value="Bact_Fimbrial_Adh_Pro"/>
</dbReference>
<evidence type="ECO:0000256" key="3">
    <source>
        <dbReference type="ARBA" id="ARBA00022729"/>
    </source>
</evidence>
<accession>A0ABT1B877</accession>
<feature type="domain" description="Fimbrial-type adhesion" evidence="6">
    <location>
        <begin position="199"/>
        <end position="337"/>
    </location>
</feature>
<dbReference type="Pfam" id="PF00419">
    <property type="entry name" value="Fimbrial"/>
    <property type="match status" value="1"/>
</dbReference>
<sequence>MNSQKIRCRMLILIAFLSFWLSPAVLASCYFSGGGGNPAEVNFTIPQLIVNSDAPPGTIIYTAEATSASIAVTCDADGDIYQGYNNGLMPENARPDNPLQGVYETNVPGIGFRAAWANNTSATLNEGALISLWHMGSSKVRKSDGYYPIKLHAIIQFVVTGAVYSGGGVVHTPRLYADWKYDNLVMGKLRFSDISVFVQSQTCELTEKNITVPLNDITAGEFTNNVSKVVSDDRFKIQLNNCDAGIQVDYQFTSAGSTGVTDGTILNIANGDNAASGVGIQILDSHDNVLRFDQNYTAVAQTTQDQSVTIPLKARYAKTGTVKGGQVSAVATFEVYYR</sequence>
<dbReference type="EMBL" id="JAJJVQ010000004">
    <property type="protein sequence ID" value="MCO5782087.1"/>
    <property type="molecule type" value="Genomic_DNA"/>
</dbReference>
<evidence type="ECO:0000256" key="4">
    <source>
        <dbReference type="ARBA" id="ARBA00023263"/>
    </source>
</evidence>
<dbReference type="SUPFAM" id="SSF49401">
    <property type="entry name" value="Bacterial adhesins"/>
    <property type="match status" value="1"/>
</dbReference>
<organism evidence="7 8">
    <name type="scientific">Citrobacter meridianamericanus</name>
    <dbReference type="NCBI Taxonomy" id="2894201"/>
    <lineage>
        <taxon>Bacteria</taxon>
        <taxon>Pseudomonadati</taxon>
        <taxon>Pseudomonadota</taxon>
        <taxon>Gammaproteobacteria</taxon>
        <taxon>Enterobacterales</taxon>
        <taxon>Enterobacteriaceae</taxon>
        <taxon>Citrobacter</taxon>
    </lineage>
</organism>
<dbReference type="Gene3D" id="2.60.40.1090">
    <property type="entry name" value="Fimbrial-type adhesion domain"/>
    <property type="match status" value="1"/>
</dbReference>
<comment type="similarity">
    <text evidence="2">Belongs to the fimbrial protein family.</text>
</comment>
<feature type="signal peptide" evidence="5">
    <location>
        <begin position="1"/>
        <end position="27"/>
    </location>
</feature>
<dbReference type="InterPro" id="IPR008966">
    <property type="entry name" value="Adhesion_dom_sf"/>
</dbReference>
<proteinExistence type="inferred from homology"/>
<reference evidence="7" key="1">
    <citation type="submission" date="2021-11" db="EMBL/GenBank/DDBJ databases">
        <title>Citrobacter meridianamericanus sp. nov. isolated from soil.</title>
        <authorList>
            <person name="Furlan J.P.R."/>
            <person name="Stehling E.G."/>
        </authorList>
    </citation>
    <scope>NUCLEOTIDE SEQUENCE</scope>
    <source>
        <strain evidence="7">BR102</strain>
    </source>
</reference>
<dbReference type="Proteomes" id="UP001139290">
    <property type="component" value="Unassembled WGS sequence"/>
</dbReference>
<dbReference type="PANTHER" id="PTHR33420:SF12">
    <property type="entry name" value="FIMBRIN-LIKE PROTEIN FIMI-RELATED"/>
    <property type="match status" value="1"/>
</dbReference>
<gene>
    <name evidence="7" type="ORF">LOD26_12230</name>
</gene>
<protein>
    <submittedName>
        <fullName evidence="7">Fimbrial protein</fullName>
    </submittedName>
</protein>
<dbReference type="PANTHER" id="PTHR33420">
    <property type="entry name" value="FIMBRIAL SUBUNIT ELFA-RELATED"/>
    <property type="match status" value="1"/>
</dbReference>
<evidence type="ECO:0000313" key="8">
    <source>
        <dbReference type="Proteomes" id="UP001139290"/>
    </source>
</evidence>
<dbReference type="RefSeq" id="WP_252838396.1">
    <property type="nucleotide sequence ID" value="NZ_JAJJVQ010000004.1"/>
</dbReference>
<keyword evidence="3 5" id="KW-0732">Signal</keyword>